<accession>A0A2K8L8H5</accession>
<feature type="transmembrane region" description="Helical" evidence="1">
    <location>
        <begin position="61"/>
        <end position="82"/>
    </location>
</feature>
<dbReference type="EMBL" id="CP018800">
    <property type="protein sequence ID" value="ATX82171.1"/>
    <property type="molecule type" value="Genomic_DNA"/>
</dbReference>
<dbReference type="AlphaFoldDB" id="A0A2K8L8H5"/>
<organism evidence="2 3">
    <name type="scientific">Mariprofundus ferrinatatus</name>
    <dbReference type="NCBI Taxonomy" id="1921087"/>
    <lineage>
        <taxon>Bacteria</taxon>
        <taxon>Pseudomonadati</taxon>
        <taxon>Pseudomonadota</taxon>
        <taxon>Candidatius Mariprofundia</taxon>
        <taxon>Mariprofundales</taxon>
        <taxon>Mariprofundaceae</taxon>
        <taxon>Mariprofundus</taxon>
    </lineage>
</organism>
<dbReference type="KEGG" id="mfn:Ga0123462_1307"/>
<feature type="transmembrane region" description="Helical" evidence="1">
    <location>
        <begin position="217"/>
        <end position="236"/>
    </location>
</feature>
<evidence type="ECO:0000313" key="2">
    <source>
        <dbReference type="EMBL" id="ATX82171.1"/>
    </source>
</evidence>
<gene>
    <name evidence="2" type="ORF">Ga0123462_1307</name>
</gene>
<evidence type="ECO:0008006" key="4">
    <source>
        <dbReference type="Google" id="ProtNLM"/>
    </source>
</evidence>
<name>A0A2K8L8H5_9PROT</name>
<evidence type="ECO:0000313" key="3">
    <source>
        <dbReference type="Proteomes" id="UP000231637"/>
    </source>
</evidence>
<keyword evidence="1" id="KW-1133">Transmembrane helix</keyword>
<protein>
    <recommendedName>
        <fullName evidence="4">Energy-coupling factor transporter transmembrane protein EcfT</fullName>
    </recommendedName>
</protein>
<dbReference type="Proteomes" id="UP000231637">
    <property type="component" value="Chromosome"/>
</dbReference>
<evidence type="ECO:0000256" key="1">
    <source>
        <dbReference type="SAM" id="Phobius"/>
    </source>
</evidence>
<sequence length="238" mass="26558">MTASNYYAIHPLSRFLVGLAMLSLAIAAHAVTYGLLFMLLSALMIRFIEGGWTRVIRISGLLRWFVIPIIVLHSCFSPGQFLFPDIPLLPLTYEGLLQGVRLSLHLSAIYLGAALLFLCLRQSEWFKGLLLLPFISRELLIYLMIMAPLKRSVGAVLLSVKHQWQMRKSWRSAPQLLVSAFRSTLMVAADQSRLLWLRWPGSPVYIEDQTMKAGGSLVGANLLTAAFGVAGLVMAWKI</sequence>
<proteinExistence type="predicted"/>
<keyword evidence="1" id="KW-0812">Transmembrane</keyword>
<keyword evidence="1" id="KW-0472">Membrane</keyword>
<feature type="transmembrane region" description="Helical" evidence="1">
    <location>
        <begin position="102"/>
        <end position="120"/>
    </location>
</feature>
<reference evidence="2 3" key="1">
    <citation type="submission" date="2016-12" db="EMBL/GenBank/DDBJ databases">
        <title>Isolation and genomic insights into novel planktonic Zetaproteobacteria from stratified waters of the Chesapeake Bay.</title>
        <authorList>
            <person name="McAllister S.M."/>
            <person name="Kato S."/>
            <person name="Chan C.S."/>
            <person name="Chiu B.K."/>
            <person name="Field E.K."/>
        </authorList>
    </citation>
    <scope>NUCLEOTIDE SEQUENCE [LARGE SCALE GENOMIC DNA]</scope>
    <source>
        <strain evidence="2 3">CP-8</strain>
    </source>
</reference>
<keyword evidence="3" id="KW-1185">Reference proteome</keyword>
<feature type="transmembrane region" description="Helical" evidence="1">
    <location>
        <begin position="15"/>
        <end position="40"/>
    </location>
</feature>